<evidence type="ECO:0000256" key="4">
    <source>
        <dbReference type="ARBA" id="ARBA00023027"/>
    </source>
</evidence>
<organism evidence="9 10">
    <name type="scientific">Fonsecaea pedrosoi CBS 271.37</name>
    <dbReference type="NCBI Taxonomy" id="1442368"/>
    <lineage>
        <taxon>Eukaryota</taxon>
        <taxon>Fungi</taxon>
        <taxon>Dikarya</taxon>
        <taxon>Ascomycota</taxon>
        <taxon>Pezizomycotina</taxon>
        <taxon>Eurotiomycetes</taxon>
        <taxon>Chaetothyriomycetidae</taxon>
        <taxon>Chaetothyriales</taxon>
        <taxon>Herpotrichiellaceae</taxon>
        <taxon>Fonsecaea</taxon>
    </lineage>
</organism>
<sequence length="500" mass="53386">MQTRAPRNVNLHPDNHLPDSLQSATFDVVVIGSGPVGRQVASKTAAAGLSSVVIEDELWGGECPYWACMPSKAMLRPGEAIAGARQIGGARQLIAADRLVDVQGVFERRDKVTNKWDDDFILNLSLKQKCSVVRGKGSIVGEKKVLVKNANGQEATLTAIHAVIVATGSEPVIPTDIKGIDQIDYWTPREATAADMVPEHLIIVGSGVVGCEMATAFSTFGAKVTMVSATSEVLGRYEPEAGKRVREALTAHNVDFHLSSRVVEAWKESDGKISVKLGSGEIVTGSALLIATGRKPRTDNIGLETIGLSSALAVDQSMCVSSLEGNWLFAIGDANGRAPLTHMGTYQGRIAAATIIARAGGVHIHEPEAWSEFAATSDEVAISQVVVTDPNVATVGLTLAEALKKGIKAVEVAVPFDFPGAWVYAEFDYDGWAQWVVDSERNVLVGATFVGREAGDLLHGSTVAIVGQVPLDRLKHAVASFPTRSEIYGSLLEKWYQLRR</sequence>
<gene>
    <name evidence="9" type="ORF">Z517_10954</name>
</gene>
<dbReference type="PIRSF" id="PIRSF000350">
    <property type="entry name" value="Mercury_reductase_MerA"/>
    <property type="match status" value="1"/>
</dbReference>
<dbReference type="RefSeq" id="XP_013280016.1">
    <property type="nucleotide sequence ID" value="XM_013424562.1"/>
</dbReference>
<feature type="binding site" evidence="5">
    <location>
        <position position="72"/>
    </location>
    <ligand>
        <name>FAD</name>
        <dbReference type="ChEBI" id="CHEBI:57692"/>
    </ligand>
</feature>
<evidence type="ECO:0000256" key="2">
    <source>
        <dbReference type="ARBA" id="ARBA00022630"/>
    </source>
</evidence>
<evidence type="ECO:0000256" key="1">
    <source>
        <dbReference type="ARBA" id="ARBA00007532"/>
    </source>
</evidence>
<keyword evidence="5" id="KW-0547">Nucleotide-binding</keyword>
<dbReference type="Pfam" id="PF02852">
    <property type="entry name" value="Pyr_redox_dim"/>
    <property type="match status" value="1"/>
</dbReference>
<dbReference type="PRINTS" id="PR00411">
    <property type="entry name" value="PNDRDTASEI"/>
</dbReference>
<dbReference type="PRINTS" id="PR00368">
    <property type="entry name" value="FADPNR"/>
</dbReference>
<dbReference type="InterPro" id="IPR036188">
    <property type="entry name" value="FAD/NAD-bd_sf"/>
</dbReference>
<feature type="binding site" evidence="5">
    <location>
        <position position="137"/>
    </location>
    <ligand>
        <name>FAD</name>
        <dbReference type="ChEBI" id="CHEBI:57692"/>
    </ligand>
</feature>
<feature type="binding site" evidence="5">
    <location>
        <position position="293"/>
    </location>
    <ligand>
        <name>NAD(+)</name>
        <dbReference type="ChEBI" id="CHEBI:57540"/>
    </ligand>
</feature>
<dbReference type="InterPro" id="IPR001100">
    <property type="entry name" value="Pyr_nuc-diS_OxRdtase"/>
</dbReference>
<dbReference type="GO" id="GO:0050660">
    <property type="term" value="F:flavin adenine dinucleotide binding"/>
    <property type="evidence" value="ECO:0007669"/>
    <property type="project" value="TreeGrafter"/>
</dbReference>
<accession>A0A0D2G6B6</accession>
<evidence type="ECO:0000256" key="5">
    <source>
        <dbReference type="PIRSR" id="PIRSR000350-3"/>
    </source>
</evidence>
<dbReference type="PANTHER" id="PTHR22912:SF151">
    <property type="entry name" value="DIHYDROLIPOYL DEHYDROGENASE, MITOCHONDRIAL"/>
    <property type="match status" value="1"/>
</dbReference>
<evidence type="ECO:0000256" key="6">
    <source>
        <dbReference type="PIRSR" id="PIRSR000350-4"/>
    </source>
</evidence>
<keyword evidence="10" id="KW-1185">Reference proteome</keyword>
<dbReference type="InterPro" id="IPR004099">
    <property type="entry name" value="Pyr_nucl-diS_OxRdtase_dimer"/>
</dbReference>
<dbReference type="HOGENOM" id="CLU_016755_1_3_1"/>
<keyword evidence="3 5" id="KW-0274">FAD</keyword>
<name>A0A0D2G6B6_9EURO</name>
<dbReference type="PANTHER" id="PTHR22912">
    <property type="entry name" value="DISULFIDE OXIDOREDUCTASE"/>
    <property type="match status" value="1"/>
</dbReference>
<keyword evidence="2" id="KW-0285">Flavoprotein</keyword>
<feature type="domain" description="FAD/NAD(P)-binding" evidence="8">
    <location>
        <begin position="26"/>
        <end position="348"/>
    </location>
</feature>
<evidence type="ECO:0000256" key="3">
    <source>
        <dbReference type="ARBA" id="ARBA00022827"/>
    </source>
</evidence>
<reference evidence="9 10" key="1">
    <citation type="submission" date="2015-01" db="EMBL/GenBank/DDBJ databases">
        <title>The Genome Sequence of Fonsecaea pedrosoi CBS 271.37.</title>
        <authorList>
            <consortium name="The Broad Institute Genomics Platform"/>
            <person name="Cuomo C."/>
            <person name="de Hoog S."/>
            <person name="Gorbushina A."/>
            <person name="Stielow B."/>
            <person name="Teixiera M."/>
            <person name="Abouelleil A."/>
            <person name="Chapman S.B."/>
            <person name="Priest M."/>
            <person name="Young S.K."/>
            <person name="Wortman J."/>
            <person name="Nusbaum C."/>
            <person name="Birren B."/>
        </authorList>
    </citation>
    <scope>NUCLEOTIDE SEQUENCE [LARGE SCALE GENOMIC DNA]</scope>
    <source>
        <strain evidence="9 10">CBS 271.37</strain>
    </source>
</reference>
<dbReference type="Pfam" id="PF07992">
    <property type="entry name" value="Pyr_redox_2"/>
    <property type="match status" value="1"/>
</dbReference>
<dbReference type="Gene3D" id="3.30.390.30">
    <property type="match status" value="1"/>
</dbReference>
<proteinExistence type="inferred from homology"/>
<feature type="binding site" evidence="5">
    <location>
        <position position="333"/>
    </location>
    <ligand>
        <name>FAD</name>
        <dbReference type="ChEBI" id="CHEBI:57692"/>
    </ligand>
</feature>
<dbReference type="STRING" id="1442368.A0A0D2G6B6"/>
<evidence type="ECO:0000259" key="7">
    <source>
        <dbReference type="Pfam" id="PF02852"/>
    </source>
</evidence>
<evidence type="ECO:0000313" key="9">
    <source>
        <dbReference type="EMBL" id="KIW76208.1"/>
    </source>
</evidence>
<feature type="binding site" evidence="5">
    <location>
        <begin position="167"/>
        <end position="169"/>
    </location>
    <ligand>
        <name>FAD</name>
        <dbReference type="ChEBI" id="CHEBI:57692"/>
    </ligand>
</feature>
<feature type="binding site" evidence="5">
    <location>
        <begin position="205"/>
        <end position="212"/>
    </location>
    <ligand>
        <name>NAD(+)</name>
        <dbReference type="ChEBI" id="CHEBI:57540"/>
    </ligand>
</feature>
<dbReference type="AlphaFoldDB" id="A0A0D2G6B6"/>
<dbReference type="InterPro" id="IPR016156">
    <property type="entry name" value="FAD/NAD-linked_Rdtase_dimer_sf"/>
</dbReference>
<dbReference type="Proteomes" id="UP000053029">
    <property type="component" value="Unassembled WGS sequence"/>
</dbReference>
<dbReference type="GeneID" id="25310444"/>
<feature type="domain" description="Pyridine nucleotide-disulphide oxidoreductase dimerisation" evidence="7">
    <location>
        <begin position="382"/>
        <end position="487"/>
    </location>
</feature>
<dbReference type="Gene3D" id="3.50.50.60">
    <property type="entry name" value="FAD/NAD(P)-binding domain"/>
    <property type="match status" value="2"/>
</dbReference>
<dbReference type="SUPFAM" id="SSF51905">
    <property type="entry name" value="FAD/NAD(P)-binding domain"/>
    <property type="match status" value="1"/>
</dbReference>
<dbReference type="GO" id="GO:0006103">
    <property type="term" value="P:2-oxoglutarate metabolic process"/>
    <property type="evidence" value="ECO:0007669"/>
    <property type="project" value="TreeGrafter"/>
</dbReference>
<dbReference type="InterPro" id="IPR050151">
    <property type="entry name" value="Class-I_Pyr_Nuc-Dis_Oxidored"/>
</dbReference>
<comment type="similarity">
    <text evidence="1">Belongs to the class-I pyridine nucleotide-disulfide oxidoreductase family.</text>
</comment>
<protein>
    <submittedName>
        <fullName evidence="9">Unplaced genomic scaffold supercont1.7, whole genome shotgun sequence</fullName>
    </submittedName>
</protein>
<evidence type="ECO:0000259" key="8">
    <source>
        <dbReference type="Pfam" id="PF07992"/>
    </source>
</evidence>
<dbReference type="EMBL" id="KN846975">
    <property type="protein sequence ID" value="KIW76208.1"/>
    <property type="molecule type" value="Genomic_DNA"/>
</dbReference>
<feature type="disulfide bond" description="Redox-active" evidence="6">
    <location>
        <begin position="63"/>
        <end position="68"/>
    </location>
</feature>
<evidence type="ECO:0000313" key="10">
    <source>
        <dbReference type="Proteomes" id="UP000053029"/>
    </source>
</evidence>
<dbReference type="InterPro" id="IPR023753">
    <property type="entry name" value="FAD/NAD-binding_dom"/>
</dbReference>
<dbReference type="OrthoDB" id="361797at2759"/>
<comment type="cofactor">
    <cofactor evidence="5">
        <name>FAD</name>
        <dbReference type="ChEBI" id="CHEBI:57692"/>
    </cofactor>
    <text evidence="5">Binds 1 FAD per subunit.</text>
</comment>
<dbReference type="GO" id="GO:0004148">
    <property type="term" value="F:dihydrolipoyl dehydrogenase (NADH) activity"/>
    <property type="evidence" value="ECO:0007669"/>
    <property type="project" value="TreeGrafter"/>
</dbReference>
<dbReference type="SUPFAM" id="SSF55424">
    <property type="entry name" value="FAD/NAD-linked reductases, dimerisation (C-terminal) domain"/>
    <property type="match status" value="1"/>
</dbReference>
<keyword evidence="4 5" id="KW-0520">NAD</keyword>
<dbReference type="VEuPathDB" id="FungiDB:Z517_10954"/>